<name>A0A921IMN5_9FIRM</name>
<evidence type="ECO:0000313" key="12">
    <source>
        <dbReference type="EMBL" id="HJG28627.1"/>
    </source>
</evidence>
<organism evidence="12 13">
    <name type="scientific">Subdoligranulum variabile</name>
    <dbReference type="NCBI Taxonomy" id="214851"/>
    <lineage>
        <taxon>Bacteria</taxon>
        <taxon>Bacillati</taxon>
        <taxon>Bacillota</taxon>
        <taxon>Clostridia</taxon>
        <taxon>Eubacteriales</taxon>
        <taxon>Oscillospiraceae</taxon>
        <taxon>Subdoligranulum</taxon>
    </lineage>
</organism>
<dbReference type="GO" id="GO:0016491">
    <property type="term" value="F:oxidoreductase activity"/>
    <property type="evidence" value="ECO:0007669"/>
    <property type="project" value="UniProtKB-KW"/>
</dbReference>
<evidence type="ECO:0000256" key="7">
    <source>
        <dbReference type="ARBA" id="ARBA00023002"/>
    </source>
</evidence>
<dbReference type="Gene3D" id="3.50.50.60">
    <property type="entry name" value="FAD/NAD(P)-binding domain"/>
    <property type="match status" value="1"/>
</dbReference>
<dbReference type="Pfam" id="PF07992">
    <property type="entry name" value="Pyr_redox_2"/>
    <property type="match status" value="1"/>
</dbReference>
<keyword evidence="7" id="KW-0560">Oxidoreductase</keyword>
<reference evidence="12" key="2">
    <citation type="submission" date="2021-09" db="EMBL/GenBank/DDBJ databases">
        <authorList>
            <person name="Gilroy R."/>
        </authorList>
    </citation>
    <scope>NUCLEOTIDE SEQUENCE</scope>
    <source>
        <strain evidence="12">ChiBcec21-2208</strain>
    </source>
</reference>
<dbReference type="InterPro" id="IPR051793">
    <property type="entry name" value="NADH:flavin_oxidoreductase"/>
</dbReference>
<evidence type="ECO:0000256" key="8">
    <source>
        <dbReference type="ARBA" id="ARBA00023004"/>
    </source>
</evidence>
<comment type="cofactor">
    <cofactor evidence="2">
        <name>[4Fe-4S] cluster</name>
        <dbReference type="ChEBI" id="CHEBI:49883"/>
    </cofactor>
</comment>
<dbReference type="InterPro" id="IPR001155">
    <property type="entry name" value="OxRdtase_FMN_N"/>
</dbReference>
<dbReference type="GO" id="GO:0046872">
    <property type="term" value="F:metal ion binding"/>
    <property type="evidence" value="ECO:0007669"/>
    <property type="project" value="UniProtKB-KW"/>
</dbReference>
<feature type="domain" description="FAD/NAD(P)-binding" evidence="11">
    <location>
        <begin position="433"/>
        <end position="652"/>
    </location>
</feature>
<reference evidence="12" key="1">
    <citation type="journal article" date="2021" name="PeerJ">
        <title>Extensive microbial diversity within the chicken gut microbiome revealed by metagenomics and culture.</title>
        <authorList>
            <person name="Gilroy R."/>
            <person name="Ravi A."/>
            <person name="Getino M."/>
            <person name="Pursley I."/>
            <person name="Horton D.L."/>
            <person name="Alikhan N.F."/>
            <person name="Baker D."/>
            <person name="Gharbi K."/>
            <person name="Hall N."/>
            <person name="Watson M."/>
            <person name="Adriaenssens E.M."/>
            <person name="Foster-Nyarko E."/>
            <person name="Jarju S."/>
            <person name="Secka A."/>
            <person name="Antonio M."/>
            <person name="Oren A."/>
            <person name="Chaudhuri R.R."/>
            <person name="La Ragione R."/>
            <person name="Hildebrand F."/>
            <person name="Pallen M.J."/>
        </authorList>
    </citation>
    <scope>NUCLEOTIDE SEQUENCE</scope>
    <source>
        <strain evidence="12">ChiBcec21-2208</strain>
    </source>
</reference>
<protein>
    <submittedName>
        <fullName evidence="12">FAD-dependent oxidoreductase</fullName>
    </submittedName>
</protein>
<dbReference type="GO" id="GO:0051536">
    <property type="term" value="F:iron-sulfur cluster binding"/>
    <property type="evidence" value="ECO:0007669"/>
    <property type="project" value="UniProtKB-KW"/>
</dbReference>
<dbReference type="SUPFAM" id="SSF51905">
    <property type="entry name" value="FAD/NAD(P)-binding domain"/>
    <property type="match status" value="1"/>
</dbReference>
<dbReference type="EMBL" id="DYVE01000217">
    <property type="protein sequence ID" value="HJG28627.1"/>
    <property type="molecule type" value="Genomic_DNA"/>
</dbReference>
<dbReference type="PANTHER" id="PTHR42917:SF2">
    <property type="entry name" value="2,4-DIENOYL-COA REDUCTASE [(2E)-ENOYL-COA-PRODUCING]"/>
    <property type="match status" value="1"/>
</dbReference>
<dbReference type="Proteomes" id="UP000782880">
    <property type="component" value="Unassembled WGS sequence"/>
</dbReference>
<dbReference type="InterPro" id="IPR036188">
    <property type="entry name" value="FAD/NAD-bd_sf"/>
</dbReference>
<evidence type="ECO:0000256" key="6">
    <source>
        <dbReference type="ARBA" id="ARBA00022723"/>
    </source>
</evidence>
<dbReference type="Gene3D" id="3.20.20.70">
    <property type="entry name" value="Aldolase class I"/>
    <property type="match status" value="1"/>
</dbReference>
<keyword evidence="4" id="KW-0285">Flavoprotein</keyword>
<dbReference type="SUPFAM" id="SSF51395">
    <property type="entry name" value="FMN-linked oxidoreductases"/>
    <property type="match status" value="1"/>
</dbReference>
<keyword evidence="5" id="KW-0288">FMN</keyword>
<evidence type="ECO:0000256" key="2">
    <source>
        <dbReference type="ARBA" id="ARBA00001966"/>
    </source>
</evidence>
<dbReference type="InterPro" id="IPR013785">
    <property type="entry name" value="Aldolase_TIM"/>
</dbReference>
<comment type="caution">
    <text evidence="12">The sequence shown here is derived from an EMBL/GenBank/DDBJ whole genome shotgun (WGS) entry which is preliminary data.</text>
</comment>
<dbReference type="InterPro" id="IPR023753">
    <property type="entry name" value="FAD/NAD-binding_dom"/>
</dbReference>
<accession>A0A921IMN5</accession>
<keyword evidence="9" id="KW-0411">Iron-sulfur</keyword>
<evidence type="ECO:0000256" key="4">
    <source>
        <dbReference type="ARBA" id="ARBA00022630"/>
    </source>
</evidence>
<dbReference type="GO" id="GO:0010181">
    <property type="term" value="F:FMN binding"/>
    <property type="evidence" value="ECO:0007669"/>
    <property type="project" value="InterPro"/>
</dbReference>
<evidence type="ECO:0000256" key="1">
    <source>
        <dbReference type="ARBA" id="ARBA00001917"/>
    </source>
</evidence>
<dbReference type="PRINTS" id="PR00368">
    <property type="entry name" value="FADPNR"/>
</dbReference>
<dbReference type="AlphaFoldDB" id="A0A921IMN5"/>
<feature type="domain" description="NADH:flavin oxidoreductase/NADH oxidase N-terminal" evidence="10">
    <location>
        <begin position="8"/>
        <end position="373"/>
    </location>
</feature>
<evidence type="ECO:0000259" key="11">
    <source>
        <dbReference type="Pfam" id="PF07992"/>
    </source>
</evidence>
<gene>
    <name evidence="12" type="ORF">K8V20_08300</name>
</gene>
<evidence type="ECO:0000313" key="13">
    <source>
        <dbReference type="Proteomes" id="UP000782880"/>
    </source>
</evidence>
<dbReference type="PANTHER" id="PTHR42917">
    <property type="entry name" value="2,4-DIENOYL-COA REDUCTASE"/>
    <property type="match status" value="1"/>
</dbReference>
<keyword evidence="6" id="KW-0479">Metal-binding</keyword>
<dbReference type="Pfam" id="PF00724">
    <property type="entry name" value="Oxidored_FMN"/>
    <property type="match status" value="1"/>
</dbReference>
<proteinExistence type="inferred from homology"/>
<evidence type="ECO:0000256" key="5">
    <source>
        <dbReference type="ARBA" id="ARBA00022643"/>
    </source>
</evidence>
<comment type="similarity">
    <text evidence="3">In the N-terminal section; belongs to the NADH:flavin oxidoreductase/NADH oxidase family.</text>
</comment>
<sequence length="686" mass="75744">MKQTYEALFTPWKIGKVEIKNRIVLCPMGGTSLFGWMEPNHFDKEAANFFLERARNNVGLIIPGIAPIRDTIGGRWLYQNKKMFRELKPYMEEIHQTGAKLFVQITAGMGRSWGISDQVLPLHKNPVLRTLAKPILDTNYQLASPSPLPSRWAPEITCPQMTVPQIEEIIEAFAKTAVLCKEAGVDGVEVHAVHEGYLLDQFAMKYTNHRTDAYGGNFENRYRFAVEIVKAIKAACGADYPVSVRYSAVSKVKDFCYGALPGETDYTEIGRDMQESEKAARYLQEAGYDMLNADNGTYDSWYWAHPPMYMPQNCNLEDVAHIKSCVDIPVVCAGRMEPDVAAQAIAEGRIDAMGVARQFLADGEWVTKLLEDRMEDIRPCICCHNGCFNLSHHKGHANTQTLPDTRGMARCALDPRTMQTKKYRITPADRKKNIAVIGGGIGGMESALVCAQRGHTVTLYEKTGSLGGVFVAAAAPSFKEKDRELLAWYARELTKYPNLTVKLNTEVTDLDALQADEIIVASGAKAVNLPVPGAEKGIQAVDYLLGRAPVGEKVVIVGGGLTGCEIAYDLYLQGKQPTIVEMKDDLIAVTGVCLANASYLRDFFKTNQVPVCLETSLKEIRDGSVVVADKNGATREIPADSVILSVGYRPAPMAPKSRCVHIVGDAHKVGNLRTVIWRAWDVCMKL</sequence>
<keyword evidence="8" id="KW-0408">Iron</keyword>
<dbReference type="Gene3D" id="3.40.50.720">
    <property type="entry name" value="NAD(P)-binding Rossmann-like Domain"/>
    <property type="match status" value="1"/>
</dbReference>
<comment type="cofactor">
    <cofactor evidence="1">
        <name>FMN</name>
        <dbReference type="ChEBI" id="CHEBI:58210"/>
    </cofactor>
</comment>
<evidence type="ECO:0000256" key="3">
    <source>
        <dbReference type="ARBA" id="ARBA00011048"/>
    </source>
</evidence>
<evidence type="ECO:0000259" key="10">
    <source>
        <dbReference type="Pfam" id="PF00724"/>
    </source>
</evidence>
<evidence type="ECO:0000256" key="9">
    <source>
        <dbReference type="ARBA" id="ARBA00023014"/>
    </source>
</evidence>